<name>A0A8J5I2P8_9STRA</name>
<protein>
    <submittedName>
        <fullName evidence="2">Uncharacterized protein</fullName>
    </submittedName>
</protein>
<proteinExistence type="predicted"/>
<reference evidence="2" key="1">
    <citation type="submission" date="2021-01" db="EMBL/GenBank/DDBJ databases">
        <title>Phytophthora aleatoria, a newly-described species from Pinus radiata is distinct from Phytophthora cactorum isolates based on comparative genomics.</title>
        <authorList>
            <person name="Mcdougal R."/>
            <person name="Panda P."/>
            <person name="Williams N."/>
            <person name="Studholme D.J."/>
        </authorList>
    </citation>
    <scope>NUCLEOTIDE SEQUENCE</scope>
    <source>
        <strain evidence="2">NZFS 4037</strain>
    </source>
</reference>
<feature type="region of interest" description="Disordered" evidence="1">
    <location>
        <begin position="165"/>
        <end position="184"/>
    </location>
</feature>
<evidence type="ECO:0000256" key="1">
    <source>
        <dbReference type="SAM" id="MobiDB-lite"/>
    </source>
</evidence>
<gene>
    <name evidence="2" type="ORF">JG688_00018411</name>
</gene>
<accession>A0A8J5I2P8</accession>
<evidence type="ECO:0000313" key="3">
    <source>
        <dbReference type="Proteomes" id="UP000709295"/>
    </source>
</evidence>
<keyword evidence="3" id="KW-1185">Reference proteome</keyword>
<feature type="region of interest" description="Disordered" evidence="1">
    <location>
        <begin position="1"/>
        <end position="24"/>
    </location>
</feature>
<organism evidence="2 3">
    <name type="scientific">Phytophthora aleatoria</name>
    <dbReference type="NCBI Taxonomy" id="2496075"/>
    <lineage>
        <taxon>Eukaryota</taxon>
        <taxon>Sar</taxon>
        <taxon>Stramenopiles</taxon>
        <taxon>Oomycota</taxon>
        <taxon>Peronosporomycetes</taxon>
        <taxon>Peronosporales</taxon>
        <taxon>Peronosporaceae</taxon>
        <taxon>Phytophthora</taxon>
    </lineage>
</organism>
<comment type="caution">
    <text evidence="2">The sequence shown here is derived from an EMBL/GenBank/DDBJ whole genome shotgun (WGS) entry which is preliminary data.</text>
</comment>
<dbReference type="EMBL" id="JAENGY010003361">
    <property type="protein sequence ID" value="KAG6941913.1"/>
    <property type="molecule type" value="Genomic_DNA"/>
</dbReference>
<sequence>MSHQAAESKAPDSSKPRALPRGNDLMFEELEEDQVDYEESVTCEVHSYAASARSYGSTTIPVRTLRAAPPLFSRYEEDRRDPSVVTNDLDEAQSRQLFTESSSQRSWPGHSLFRRGAATASSLWILWRPCVGIAAAFGHLCVCASGRGGRSASATAHAPRALLDSASHNSSGVSGALATAAPRTTRSRHVDRTCVHPAWGAPFL</sequence>
<evidence type="ECO:0000313" key="2">
    <source>
        <dbReference type="EMBL" id="KAG6941913.1"/>
    </source>
</evidence>
<dbReference type="Proteomes" id="UP000709295">
    <property type="component" value="Unassembled WGS sequence"/>
</dbReference>
<dbReference type="AlphaFoldDB" id="A0A8J5I2P8"/>